<dbReference type="HAMAP" id="MF_02114">
    <property type="entry name" value="CofC"/>
    <property type="match status" value="1"/>
</dbReference>
<evidence type="ECO:0000256" key="1">
    <source>
        <dbReference type="ARBA" id="ARBA00022679"/>
    </source>
</evidence>
<feature type="binding site" evidence="5">
    <location>
        <position position="149"/>
    </location>
    <ligand>
        <name>phosphoenolpyruvate</name>
        <dbReference type="ChEBI" id="CHEBI:58702"/>
    </ligand>
</feature>
<dbReference type="Gene3D" id="3.90.550.10">
    <property type="entry name" value="Spore Coat Polysaccharide Biosynthesis Protein SpsA, Chain A"/>
    <property type="match status" value="1"/>
</dbReference>
<keyword evidence="4 5" id="KW-0342">GTP-binding</keyword>
<organism evidence="6 7">
    <name type="scientific">Frankia umida</name>
    <dbReference type="NCBI Taxonomy" id="573489"/>
    <lineage>
        <taxon>Bacteria</taxon>
        <taxon>Bacillati</taxon>
        <taxon>Actinomycetota</taxon>
        <taxon>Actinomycetes</taxon>
        <taxon>Frankiales</taxon>
        <taxon>Frankiaceae</taxon>
        <taxon>Frankia</taxon>
    </lineage>
</organism>
<sequence length="224" mass="23495">MSLPRGEAPWTVLLPLKNLDRAKSRLQRSDRRRLALAMALDTVTAVLALAPDRVGAVVVVSGDRTVDETLTRAPGADARLLIVADRPDRGLNPALRHGDQHARQRWPQRPVAAMSADLPALRPTELHHALTVAAGHPRAVLADTSGAGTVLLTALPGVALVPLFGADSHAAHRRSGAVDLTVTLGAAVPGLRRDVDTTTDLAEARVLGVGRHTSAALHAAAPAR</sequence>
<protein>
    <recommendedName>
        <fullName evidence="5">Phosphoenolpyruvate guanylyltransferase</fullName>
        <shortName evidence="5">PEP guanylyltransferase</shortName>
        <ecNumber evidence="5">2.7.7.105</ecNumber>
    </recommendedName>
</protein>
<comment type="similarity">
    <text evidence="5">Belongs to the CofC family.</text>
</comment>
<dbReference type="Proteomes" id="UP001201873">
    <property type="component" value="Unassembled WGS sequence"/>
</dbReference>
<accession>A0ABT0JX72</accession>
<dbReference type="EC" id="2.7.7.105" evidence="5"/>
<dbReference type="Pfam" id="PF01983">
    <property type="entry name" value="CofC"/>
    <property type="match status" value="1"/>
</dbReference>
<dbReference type="EMBL" id="JALKFT010000008">
    <property type="protein sequence ID" value="MCK9876146.1"/>
    <property type="molecule type" value="Genomic_DNA"/>
</dbReference>
<feature type="binding site" evidence="5">
    <location>
        <position position="168"/>
    </location>
    <ligand>
        <name>phosphoenolpyruvate</name>
        <dbReference type="ChEBI" id="CHEBI:58702"/>
    </ligand>
</feature>
<dbReference type="RefSeq" id="WP_248824480.1">
    <property type="nucleotide sequence ID" value="NZ_JALKFT010000008.1"/>
</dbReference>
<evidence type="ECO:0000256" key="2">
    <source>
        <dbReference type="ARBA" id="ARBA00022695"/>
    </source>
</evidence>
<evidence type="ECO:0000256" key="4">
    <source>
        <dbReference type="ARBA" id="ARBA00023134"/>
    </source>
</evidence>
<keyword evidence="2 5" id="KW-0548">Nucleotidyltransferase</keyword>
<evidence type="ECO:0000256" key="3">
    <source>
        <dbReference type="ARBA" id="ARBA00022741"/>
    </source>
</evidence>
<dbReference type="PANTHER" id="PTHR40392:SF1">
    <property type="entry name" value="2-PHOSPHO-L-LACTATE GUANYLYLTRANSFERASE"/>
    <property type="match status" value="1"/>
</dbReference>
<comment type="function">
    <text evidence="5">Guanylyltransferase that catalyzes the activation of phosphoenolpyruvate (PEP) as enolpyruvoyl-2-diphospho-5'-guanosine, via the condensation of PEP with GTP. It is involved in the biosynthesis of coenzyme F420, a hydride carrier cofactor.</text>
</comment>
<dbReference type="InterPro" id="IPR029044">
    <property type="entry name" value="Nucleotide-diphossugar_trans"/>
</dbReference>
<keyword evidence="3 5" id="KW-0547">Nucleotide-binding</keyword>
<name>A0ABT0JX72_9ACTN</name>
<comment type="catalytic activity">
    <reaction evidence="5">
        <text>phosphoenolpyruvate + GTP + H(+) = enolpyruvoyl-2-diphospho-5'-guanosine + diphosphate</text>
        <dbReference type="Rhea" id="RHEA:30519"/>
        <dbReference type="ChEBI" id="CHEBI:15378"/>
        <dbReference type="ChEBI" id="CHEBI:33019"/>
        <dbReference type="ChEBI" id="CHEBI:37565"/>
        <dbReference type="ChEBI" id="CHEBI:58702"/>
        <dbReference type="ChEBI" id="CHEBI:143701"/>
        <dbReference type="EC" id="2.7.7.105"/>
    </reaction>
</comment>
<evidence type="ECO:0000256" key="5">
    <source>
        <dbReference type="HAMAP-Rule" id="MF_02114"/>
    </source>
</evidence>
<evidence type="ECO:0000313" key="6">
    <source>
        <dbReference type="EMBL" id="MCK9876146.1"/>
    </source>
</evidence>
<dbReference type="InterPro" id="IPR002835">
    <property type="entry name" value="CofC"/>
</dbReference>
<comment type="pathway">
    <text evidence="5">Cofactor biosynthesis; coenzyme F420 biosynthesis.</text>
</comment>
<keyword evidence="7" id="KW-1185">Reference proteome</keyword>
<dbReference type="SUPFAM" id="SSF53448">
    <property type="entry name" value="Nucleotide-diphospho-sugar transferases"/>
    <property type="match status" value="1"/>
</dbReference>
<reference evidence="6 7" key="1">
    <citation type="submission" date="2022-04" db="EMBL/GenBank/DDBJ databases">
        <title>Genome diversity in the genus Frankia.</title>
        <authorList>
            <person name="Carlos-Shanley C."/>
            <person name="Hahn D."/>
        </authorList>
    </citation>
    <scope>NUCLEOTIDE SEQUENCE [LARGE SCALE GENOMIC DNA]</scope>
    <source>
        <strain evidence="6 7">Ag45/Mut15</strain>
    </source>
</reference>
<feature type="binding site" evidence="5">
    <location>
        <position position="165"/>
    </location>
    <ligand>
        <name>phosphoenolpyruvate</name>
        <dbReference type="ChEBI" id="CHEBI:58702"/>
    </ligand>
</feature>
<comment type="caution">
    <text evidence="6">The sequence shown here is derived from an EMBL/GenBank/DDBJ whole genome shotgun (WGS) entry which is preliminary data.</text>
</comment>
<dbReference type="PANTHER" id="PTHR40392">
    <property type="entry name" value="2-PHOSPHO-L-LACTATE GUANYLYLTRANSFERASE"/>
    <property type="match status" value="1"/>
</dbReference>
<keyword evidence="1 5" id="KW-0808">Transferase</keyword>
<gene>
    <name evidence="6" type="primary">cofC</name>
    <name evidence="5" type="synonym">fbiD</name>
    <name evidence="6" type="ORF">MXD59_10225</name>
</gene>
<evidence type="ECO:0000313" key="7">
    <source>
        <dbReference type="Proteomes" id="UP001201873"/>
    </source>
</evidence>
<dbReference type="NCBIfam" id="TIGR03552">
    <property type="entry name" value="F420_cofC"/>
    <property type="match status" value="1"/>
</dbReference>
<dbReference type="GO" id="GO:0043814">
    <property type="term" value="F:phospholactate guanylyltransferase activity"/>
    <property type="evidence" value="ECO:0007669"/>
    <property type="project" value="UniProtKB-EC"/>
</dbReference>
<proteinExistence type="inferred from homology"/>